<evidence type="ECO:0000313" key="3">
    <source>
        <dbReference type="Proteomes" id="UP000305109"/>
    </source>
</evidence>
<name>A0ABY2RRL6_9NOCA</name>
<evidence type="ECO:0000256" key="1">
    <source>
        <dbReference type="SAM" id="MobiDB-lite"/>
    </source>
</evidence>
<keyword evidence="3" id="KW-1185">Reference proteome</keyword>
<feature type="region of interest" description="Disordered" evidence="1">
    <location>
        <begin position="61"/>
        <end position="81"/>
    </location>
</feature>
<feature type="region of interest" description="Disordered" evidence="1">
    <location>
        <begin position="1"/>
        <end position="44"/>
    </location>
</feature>
<evidence type="ECO:0000313" key="2">
    <source>
        <dbReference type="EMBL" id="TJZ80019.1"/>
    </source>
</evidence>
<organism evidence="2 3">
    <name type="scientific">Rhodococcus oryzae</name>
    <dbReference type="NCBI Taxonomy" id="2571143"/>
    <lineage>
        <taxon>Bacteria</taxon>
        <taxon>Bacillati</taxon>
        <taxon>Actinomycetota</taxon>
        <taxon>Actinomycetes</taxon>
        <taxon>Mycobacteriales</taxon>
        <taxon>Nocardiaceae</taxon>
        <taxon>Rhodococcus</taxon>
    </lineage>
</organism>
<gene>
    <name evidence="2" type="ORF">FCG67_03770</name>
</gene>
<sequence>MSELEKHCGGACGESELNPDDLVRGDSSGHMPPEASGPDLDHLTSTLPVLDKQSEYSVIGLTSDNEHHTGWNRLKTRVESR</sequence>
<dbReference type="EMBL" id="SUMD01000002">
    <property type="protein sequence ID" value="TJZ80019.1"/>
    <property type="molecule type" value="Genomic_DNA"/>
</dbReference>
<dbReference type="Proteomes" id="UP000305109">
    <property type="component" value="Unassembled WGS sequence"/>
</dbReference>
<dbReference type="RefSeq" id="WP_136907314.1">
    <property type="nucleotide sequence ID" value="NZ_SUMD01000002.1"/>
</dbReference>
<protein>
    <submittedName>
        <fullName evidence="2">Uncharacterized protein</fullName>
    </submittedName>
</protein>
<proteinExistence type="predicted"/>
<accession>A0ABY2RRL6</accession>
<reference evidence="2 3" key="1">
    <citation type="submission" date="2019-04" db="EMBL/GenBank/DDBJ databases">
        <title>Rhodococcus oryzae sp. nov., a novel actinomycete isolated from rhizosphere soil of rice (Oryza sativa L.).</title>
        <authorList>
            <person name="Li C."/>
        </authorList>
    </citation>
    <scope>NUCLEOTIDE SEQUENCE [LARGE SCALE GENOMIC DNA]</scope>
    <source>
        <strain evidence="2 3">NEAU-CX67</strain>
    </source>
</reference>
<comment type="caution">
    <text evidence="2">The sequence shown here is derived from an EMBL/GenBank/DDBJ whole genome shotgun (WGS) entry which is preliminary data.</text>
</comment>